<evidence type="ECO:0000313" key="3">
    <source>
        <dbReference type="Proteomes" id="UP000026961"/>
    </source>
</evidence>
<protein>
    <submittedName>
        <fullName evidence="2">Uncharacterized protein</fullName>
    </submittedName>
</protein>
<dbReference type="AlphaFoldDB" id="A0A0D9Z4C6"/>
<dbReference type="HOGENOM" id="CLU_1257799_0_0_1"/>
<feature type="compositionally biased region" description="Low complexity" evidence="1">
    <location>
        <begin position="168"/>
        <end position="181"/>
    </location>
</feature>
<feature type="compositionally biased region" description="Low complexity" evidence="1">
    <location>
        <begin position="100"/>
        <end position="113"/>
    </location>
</feature>
<feature type="region of interest" description="Disordered" evidence="1">
    <location>
        <begin position="86"/>
        <end position="134"/>
    </location>
</feature>
<reference evidence="2" key="1">
    <citation type="submission" date="2015-04" db="UniProtKB">
        <authorList>
            <consortium name="EnsemblPlants"/>
        </authorList>
    </citation>
    <scope>IDENTIFICATION</scope>
</reference>
<sequence length="220" mass="22356">MAMVHLKSLKNVLVPGEEYSSKIRDQLIRKKLADELVPPGTSERRHRAIRHLCELRRASASVVASLSAAAGRRRGVAVVAGLAAAGSSGGGGSGGGELTGCSPPLSGASSAAGSTGGAGSGGDDDHDDDHGGCADLAATTTTAVAADLVATTTTTRWGFGAVARGPDEATTGAPTPPTRGFGSWLRGSRAQARCFFRFFCKLAARLRDHERACQLGSAPT</sequence>
<organism evidence="2">
    <name type="scientific">Oryza glumipatula</name>
    <dbReference type="NCBI Taxonomy" id="40148"/>
    <lineage>
        <taxon>Eukaryota</taxon>
        <taxon>Viridiplantae</taxon>
        <taxon>Streptophyta</taxon>
        <taxon>Embryophyta</taxon>
        <taxon>Tracheophyta</taxon>
        <taxon>Spermatophyta</taxon>
        <taxon>Magnoliopsida</taxon>
        <taxon>Liliopsida</taxon>
        <taxon>Poales</taxon>
        <taxon>Poaceae</taxon>
        <taxon>BOP clade</taxon>
        <taxon>Oryzoideae</taxon>
        <taxon>Oryzeae</taxon>
        <taxon>Oryzinae</taxon>
        <taxon>Oryza</taxon>
    </lineage>
</organism>
<proteinExistence type="predicted"/>
<dbReference type="EnsemblPlants" id="OGLUM03G09540.1">
    <property type="protein sequence ID" value="OGLUM03G09540.1"/>
    <property type="gene ID" value="OGLUM03G09540"/>
</dbReference>
<feature type="compositionally biased region" description="Gly residues" evidence="1">
    <location>
        <begin position="87"/>
        <end position="98"/>
    </location>
</feature>
<feature type="region of interest" description="Disordered" evidence="1">
    <location>
        <begin position="162"/>
        <end position="181"/>
    </location>
</feature>
<evidence type="ECO:0000256" key="1">
    <source>
        <dbReference type="SAM" id="MobiDB-lite"/>
    </source>
</evidence>
<reference evidence="2" key="2">
    <citation type="submission" date="2018-05" db="EMBL/GenBank/DDBJ databases">
        <title>OgluRS3 (Oryza glumaepatula Reference Sequence Version 3).</title>
        <authorList>
            <person name="Zhang J."/>
            <person name="Kudrna D."/>
            <person name="Lee S."/>
            <person name="Talag J."/>
            <person name="Welchert J."/>
            <person name="Wing R.A."/>
        </authorList>
    </citation>
    <scope>NUCLEOTIDE SEQUENCE [LARGE SCALE GENOMIC DNA]</scope>
</reference>
<evidence type="ECO:0000313" key="2">
    <source>
        <dbReference type="EnsemblPlants" id="OGLUM03G09540.1"/>
    </source>
</evidence>
<name>A0A0D9Z4C6_9ORYZ</name>
<dbReference type="Gramene" id="OGLUM03G09540.1">
    <property type="protein sequence ID" value="OGLUM03G09540.1"/>
    <property type="gene ID" value="OGLUM03G09540"/>
</dbReference>
<keyword evidence="3" id="KW-1185">Reference proteome</keyword>
<dbReference type="Proteomes" id="UP000026961">
    <property type="component" value="Chromosome 3"/>
</dbReference>
<accession>A0A0D9Z4C6</accession>